<dbReference type="GO" id="GO:0003677">
    <property type="term" value="F:DNA binding"/>
    <property type="evidence" value="ECO:0007669"/>
    <property type="project" value="InterPro"/>
</dbReference>
<dbReference type="Pfam" id="PF03457">
    <property type="entry name" value="HA"/>
    <property type="match status" value="6"/>
</dbReference>
<dbReference type="InterPro" id="IPR001650">
    <property type="entry name" value="Helicase_C-like"/>
</dbReference>
<dbReference type="CDD" id="cd18785">
    <property type="entry name" value="SF2_C"/>
    <property type="match status" value="1"/>
</dbReference>
<dbReference type="PANTHER" id="PTHR33418:SF1">
    <property type="entry name" value="HELICASE-ASSOCIATED DOMAIN-CONTAINING PROTEIN"/>
    <property type="match status" value="1"/>
</dbReference>
<dbReference type="Gene3D" id="6.10.140.530">
    <property type="match status" value="3"/>
</dbReference>
<evidence type="ECO:0000259" key="2">
    <source>
        <dbReference type="PROSITE" id="PS51192"/>
    </source>
</evidence>
<sequence length="1184" mass="131751">MSREPRSLREHQQQAIEAATATLGLLPRATVIAACGTGKTLIAIRVAEHFAGQGNVLVLMPTLDLVAQTIRRWREDSSIHRMTAVCSSGRTDYPDITRHVVFTTDPEVLASRLSERPGPAVVFATYASLEVLELAHRRHFLPEWAIVVADEAHHTSGDRGKDWGAVHDDERLPAARRLYMTATPRLWTANSGTRRRKRKPGAPVELASMNDATIYGPVVYRLTLAQAIDRKLLADYRIVVPIIRDEDLREVLHTAEATPEYDGLRLAALQVGLLQAVADYGLRRVVTFHSRIVASQNFADSLPLTAAAISEQDTPPRIWSRAVHSNQTPRQRARCLRQFDTMPLLGSTTRGPLGYQFAILANVKTLGEGVDVPDADGVLFADPKRSAVDIVQSLGRALRQPPGSGKIATLVIPVYLAPGQSTREAMWSSHFSVLWDVLTGLRDHDDRVFHRLTGIRRRRLQDPVLPGPERADEIAPVLDLRTHQIDSGEWADGWNAAVRFVDRHDHFDVPSDYTDSSGFPLGCWVGRHRTHYKAGTLPIERAVALNALGISWPHPPDSFEHHLERAAATASRTGSLAFDPTIPGSDPTLGAWLARMRRRASTSNLESERVDALNAVDPWWNPPWSLRWQHTYTHLRHRLATTTWTIPYHRQADTDTGWNSWLDRQINRRDDLHPGQRHLLHHLARTHPDAHPHTILLSRPATALAAAFTRGLRAARQYHQREGHLDVPAGHCETVDSEQVHLGRWIRQRQRDAAQLTSRQLTALRALGIDPAPHFLQAPADPALTQPAGPIEPPGPPLAAPRIPQPFPHRARSEPADTTAGSSTAPPGTDTAPHHQATAPPAAAVIAQAAPRPTAFEEPWASMLTKAATFAAQHGHLNPAEGALASWLSRQRHLHATGRLATRRRNDLDALGMIWNKHEDAWERGYAHARAFAVRTGHLAVPADEQVEDYNLGTWVRRQRKADLTADQEARLTALDPLWRMAPDWQRSYRRLVAYLAAGGRLTGPVNRTGTPGDERFRPGAWLRMQNRHADTGNLDAHQTALLDALGAWRTHPAQGEPAPYRRAQGSAGCGQPPYARSMAAPPSVPPLRPGPRTDRPAHRPPRSALTPIHQLPAEFRRYIKAARAFRDREGHLDVPPGFVERVEHAKVRLGTWIARQRDKVFRGQLPPLLISELEALDMVWVRR</sequence>
<dbReference type="SMART" id="SM00487">
    <property type="entry name" value="DEXDc"/>
    <property type="match status" value="1"/>
</dbReference>
<dbReference type="PANTHER" id="PTHR33418">
    <property type="entry name" value="HELICASE-ASSOCIATED"/>
    <property type="match status" value="1"/>
</dbReference>
<dbReference type="Gene3D" id="3.40.50.300">
    <property type="entry name" value="P-loop containing nucleotide triphosphate hydrolases"/>
    <property type="match status" value="2"/>
</dbReference>
<dbReference type="GO" id="GO:0005524">
    <property type="term" value="F:ATP binding"/>
    <property type="evidence" value="ECO:0007669"/>
    <property type="project" value="InterPro"/>
</dbReference>
<dbReference type="Pfam" id="PF00271">
    <property type="entry name" value="Helicase_C"/>
    <property type="match status" value="1"/>
</dbReference>
<feature type="region of interest" description="Disordered" evidence="1">
    <location>
        <begin position="1053"/>
        <end position="1106"/>
    </location>
</feature>
<evidence type="ECO:0000313" key="5">
    <source>
        <dbReference type="EMBL" id="BAJ33416.1"/>
    </source>
</evidence>
<dbReference type="AlphaFoldDB" id="E4MYW9"/>
<reference evidence="4 6" key="1">
    <citation type="journal article" date="2010" name="DNA Res.">
        <title>Genome sequence of Kitasatospora setae NBRC 14216T: an evolutionary snapshot of the family Streptomycetaceae.</title>
        <authorList>
            <person name="Ichikawa N."/>
            <person name="Oguchi A."/>
            <person name="Ikeda H."/>
            <person name="Ishikawa J."/>
            <person name="Kitani S."/>
            <person name="Watanabe Y."/>
            <person name="Nakamura S."/>
            <person name="Katano Y."/>
            <person name="Kishi E."/>
            <person name="Sasagawa M."/>
            <person name="Ankai A."/>
            <person name="Fukui S."/>
            <person name="Hashimoto Y."/>
            <person name="Kamata S."/>
            <person name="Otoguro M."/>
            <person name="Tanikawa S."/>
            <person name="Nihira T."/>
            <person name="Horinouchi S."/>
            <person name="Ohnishi Y."/>
            <person name="Hayakawa M."/>
            <person name="Kuzuyama T."/>
            <person name="Arisawa A."/>
            <person name="Nomoto F."/>
            <person name="Miura H."/>
            <person name="Takahashi Y."/>
            <person name="Fujita N."/>
        </authorList>
    </citation>
    <scope>NUCLEOTIDE SEQUENCE [LARGE SCALE GENOMIC DNA]</scope>
    <source>
        <strain evidence="6">ATCC 33774 / DSM 43861 / JCM 3304 / KCC A-0304 / NBRC 14216 / KM-6054</strain>
        <strain evidence="4">KM-6054</strain>
    </source>
</reference>
<dbReference type="EMBL" id="AP010968">
    <property type="protein sequence ID" value="BAJ33416.1"/>
    <property type="molecule type" value="Genomic_DNA"/>
</dbReference>
<feature type="domain" description="Helicase ATP-binding" evidence="2">
    <location>
        <begin position="20"/>
        <end position="202"/>
    </location>
</feature>
<accession>E4MYW9</accession>
<dbReference type="KEGG" id="ksk:KSE_76650t"/>
<dbReference type="STRING" id="452652.KSE_00090t"/>
<dbReference type="RefSeq" id="WP_014133185.1">
    <property type="nucleotide sequence ID" value="NC_016109.1"/>
</dbReference>
<dbReference type="PATRIC" id="fig|452652.3.peg.7701"/>
<organism evidence="4 6">
    <name type="scientific">Kitasatospora setae (strain ATCC 33774 / DSM 43861 / JCM 3304 / KCC A-0304 / NBRC 14216 / KM-6054)</name>
    <name type="common">Streptomyces setae</name>
    <dbReference type="NCBI Taxonomy" id="452652"/>
    <lineage>
        <taxon>Bacteria</taxon>
        <taxon>Bacillati</taxon>
        <taxon>Actinomycetota</taxon>
        <taxon>Actinomycetes</taxon>
        <taxon>Kitasatosporales</taxon>
        <taxon>Streptomycetaceae</taxon>
        <taxon>Kitasatospora</taxon>
    </lineage>
</organism>
<dbReference type="InterPro" id="IPR006935">
    <property type="entry name" value="Helicase/UvrB_N"/>
</dbReference>
<name>E4MYW9_KITSK</name>
<dbReference type="Proteomes" id="UP000007076">
    <property type="component" value="Chromosome"/>
</dbReference>
<dbReference type="eggNOG" id="COG1111">
    <property type="taxonomic scope" value="Bacteria"/>
</dbReference>
<dbReference type="GO" id="GO:0016787">
    <property type="term" value="F:hydrolase activity"/>
    <property type="evidence" value="ECO:0007669"/>
    <property type="project" value="InterPro"/>
</dbReference>
<proteinExistence type="predicted"/>
<dbReference type="InterPro" id="IPR005114">
    <property type="entry name" value="Helicase_assoc"/>
</dbReference>
<gene>
    <name evidence="4" type="ordered locus">KSE_00090t</name>
    <name evidence="5" type="ordered locus">KSE_76650t</name>
</gene>
<evidence type="ECO:0000313" key="6">
    <source>
        <dbReference type="Proteomes" id="UP000007076"/>
    </source>
</evidence>
<dbReference type="PROSITE" id="PS51192">
    <property type="entry name" value="HELICASE_ATP_BIND_1"/>
    <property type="match status" value="1"/>
</dbReference>
<dbReference type="EMBL" id="AP010968">
    <property type="protein sequence ID" value="BAJ25862.1"/>
    <property type="molecule type" value="Genomic_DNA"/>
</dbReference>
<dbReference type="SUPFAM" id="SSF52540">
    <property type="entry name" value="P-loop containing nucleoside triphosphate hydrolases"/>
    <property type="match status" value="1"/>
</dbReference>
<feature type="region of interest" description="Disordered" evidence="1">
    <location>
        <begin position="776"/>
        <end position="840"/>
    </location>
</feature>
<dbReference type="InterPro" id="IPR027417">
    <property type="entry name" value="P-loop_NTPase"/>
</dbReference>
<feature type="compositionally biased region" description="Pro residues" evidence="1">
    <location>
        <begin position="790"/>
        <end position="807"/>
    </location>
</feature>
<protein>
    <recommendedName>
        <fullName evidence="7">Helicase</fullName>
    </recommendedName>
</protein>
<dbReference type="InterPro" id="IPR014001">
    <property type="entry name" value="Helicase_ATP-bd"/>
</dbReference>
<dbReference type="eggNOG" id="COG4889">
    <property type="taxonomic scope" value="Bacteria"/>
</dbReference>
<dbReference type="PROSITE" id="PS51194">
    <property type="entry name" value="HELICASE_CTER"/>
    <property type="match status" value="1"/>
</dbReference>
<evidence type="ECO:0000313" key="4">
    <source>
        <dbReference type="EMBL" id="BAJ25862.1"/>
    </source>
</evidence>
<dbReference type="Pfam" id="PF04851">
    <property type="entry name" value="ResIII"/>
    <property type="match status" value="1"/>
</dbReference>
<keyword evidence="6" id="KW-1185">Reference proteome</keyword>
<evidence type="ECO:0000259" key="3">
    <source>
        <dbReference type="PROSITE" id="PS51194"/>
    </source>
</evidence>
<evidence type="ECO:0000256" key="1">
    <source>
        <dbReference type="SAM" id="MobiDB-lite"/>
    </source>
</evidence>
<feature type="domain" description="Helicase C-terminal" evidence="3">
    <location>
        <begin position="272"/>
        <end position="473"/>
    </location>
</feature>
<dbReference type="KEGG" id="ksk:KSE_00090t"/>
<evidence type="ECO:0008006" key="7">
    <source>
        <dbReference type="Google" id="ProtNLM"/>
    </source>
</evidence>
<dbReference type="HOGENOM" id="CLU_009677_0_0_11"/>